<accession>A0A0S2MUR0</accession>
<dbReference type="Proteomes" id="UP000225963">
    <property type="component" value="Segment"/>
</dbReference>
<dbReference type="OrthoDB" id="19575at10239"/>
<evidence type="ECO:0000313" key="1">
    <source>
        <dbReference type="EMBL" id="ALO79579.1"/>
    </source>
</evidence>
<sequence>MSWKTRLNGQGIIINGQVDAYLRGEGFYESTMSPRFFNDFSFSDRIQYPDAPCLRLDTDDPDNNEYTMRIFVSAHELYMEVQNSWRSLDRSWYVPAPDGVDIENIDELLNELIGA</sequence>
<evidence type="ECO:0000313" key="2">
    <source>
        <dbReference type="Proteomes" id="UP000225963"/>
    </source>
</evidence>
<keyword evidence="2" id="KW-1185">Reference proteome</keyword>
<organism evidence="1 2">
    <name type="scientific">Bacillus phage BM15</name>
    <dbReference type="NCBI Taxonomy" id="1755680"/>
    <lineage>
        <taxon>Viruses</taxon>
        <taxon>Duplodnaviria</taxon>
        <taxon>Heunggongvirae</taxon>
        <taxon>Uroviricota</taxon>
        <taxon>Caudoviricetes</taxon>
        <taxon>Herelleviridae</taxon>
        <taxon>Bastillevirinae</taxon>
        <taxon>Caeruleovirus</taxon>
        <taxon>Caeruleovirus BM15</taxon>
    </lineage>
</organism>
<dbReference type="EMBL" id="KT995480">
    <property type="protein sequence ID" value="ALO79579.1"/>
    <property type="molecule type" value="Genomic_DNA"/>
</dbReference>
<protein>
    <submittedName>
        <fullName evidence="1">Uncharacterized protein</fullName>
    </submittedName>
</protein>
<gene>
    <name evidence="1" type="ORF">BM10_175</name>
</gene>
<proteinExistence type="predicted"/>
<reference evidence="2" key="1">
    <citation type="submission" date="2015-11" db="EMBL/GenBank/DDBJ databases">
        <authorList>
            <person name="Sharaf A."/>
            <person name="Marie M.E."/>
            <person name="Esson H."/>
            <person name="El-Afifi I.S."/>
            <person name="Hammad M.A."/>
        </authorList>
    </citation>
    <scope>NUCLEOTIDE SEQUENCE [LARGE SCALE GENOMIC DNA]</scope>
</reference>
<name>A0A0S2MUR0_9CAUD</name>